<proteinExistence type="predicted"/>
<protein>
    <submittedName>
        <fullName evidence="3">Uncharacterized protein</fullName>
    </submittedName>
</protein>
<feature type="compositionally biased region" description="Acidic residues" evidence="2">
    <location>
        <begin position="523"/>
        <end position="533"/>
    </location>
</feature>
<evidence type="ECO:0000313" key="3">
    <source>
        <dbReference type="EMBL" id="KAF2031627.1"/>
    </source>
</evidence>
<feature type="coiled-coil region" evidence="1">
    <location>
        <begin position="243"/>
        <end position="414"/>
    </location>
</feature>
<dbReference type="PANTHER" id="PTHR43941">
    <property type="entry name" value="STRUCTURAL MAINTENANCE OF CHROMOSOMES PROTEIN 2"/>
    <property type="match status" value="1"/>
</dbReference>
<name>A0A9P4HE27_9PLEO</name>
<dbReference type="AlphaFoldDB" id="A0A9P4HE27"/>
<feature type="compositionally biased region" description="Pro residues" evidence="2">
    <location>
        <begin position="552"/>
        <end position="566"/>
    </location>
</feature>
<reference evidence="3" key="1">
    <citation type="journal article" date="2020" name="Stud. Mycol.">
        <title>101 Dothideomycetes genomes: a test case for predicting lifestyles and emergence of pathogens.</title>
        <authorList>
            <person name="Haridas S."/>
            <person name="Albert R."/>
            <person name="Binder M."/>
            <person name="Bloem J."/>
            <person name="Labutti K."/>
            <person name="Salamov A."/>
            <person name="Andreopoulos B."/>
            <person name="Baker S."/>
            <person name="Barry K."/>
            <person name="Bills G."/>
            <person name="Bluhm B."/>
            <person name="Cannon C."/>
            <person name="Castanera R."/>
            <person name="Culley D."/>
            <person name="Daum C."/>
            <person name="Ezra D."/>
            <person name="Gonzalez J."/>
            <person name="Henrissat B."/>
            <person name="Kuo A."/>
            <person name="Liang C."/>
            <person name="Lipzen A."/>
            <person name="Lutzoni F."/>
            <person name="Magnuson J."/>
            <person name="Mondo S."/>
            <person name="Nolan M."/>
            <person name="Ohm R."/>
            <person name="Pangilinan J."/>
            <person name="Park H.-J."/>
            <person name="Ramirez L."/>
            <person name="Alfaro M."/>
            <person name="Sun H."/>
            <person name="Tritt A."/>
            <person name="Yoshinaga Y."/>
            <person name="Zwiers L.-H."/>
            <person name="Turgeon B."/>
            <person name="Goodwin S."/>
            <person name="Spatafora J."/>
            <person name="Crous P."/>
            <person name="Grigoriev I."/>
        </authorList>
    </citation>
    <scope>NUCLEOTIDE SEQUENCE</scope>
    <source>
        <strain evidence="3">CBS 110217</strain>
    </source>
</reference>
<feature type="compositionally biased region" description="Basic and acidic residues" evidence="2">
    <location>
        <begin position="600"/>
        <end position="609"/>
    </location>
</feature>
<comment type="caution">
    <text evidence="3">The sequence shown here is derived from an EMBL/GenBank/DDBJ whole genome shotgun (WGS) entry which is preliminary data.</text>
</comment>
<keyword evidence="1" id="KW-0175">Coiled coil</keyword>
<evidence type="ECO:0000256" key="2">
    <source>
        <dbReference type="SAM" id="MobiDB-lite"/>
    </source>
</evidence>
<evidence type="ECO:0000313" key="4">
    <source>
        <dbReference type="Proteomes" id="UP000799777"/>
    </source>
</evidence>
<organism evidence="3 4">
    <name type="scientific">Setomelanomma holmii</name>
    <dbReference type="NCBI Taxonomy" id="210430"/>
    <lineage>
        <taxon>Eukaryota</taxon>
        <taxon>Fungi</taxon>
        <taxon>Dikarya</taxon>
        <taxon>Ascomycota</taxon>
        <taxon>Pezizomycotina</taxon>
        <taxon>Dothideomycetes</taxon>
        <taxon>Pleosporomycetidae</taxon>
        <taxon>Pleosporales</taxon>
        <taxon>Pleosporineae</taxon>
        <taxon>Phaeosphaeriaceae</taxon>
        <taxon>Setomelanomma</taxon>
    </lineage>
</organism>
<sequence>MNRFTPFPKVPNTMLTPVGPTATVTTTTTKIITKTVRAASYTTTAAIMKPYDSADLVRNAATMLEQAARNGGLAAPPGFLGQAIQIIMCASIVGGTMKAAYQQLDQLPAPHNETARRWEGKVKRAYIWLKRRVTSDENLRNEIAKVHEEWEAAKEEARLARDDLEDQQKLLNDFDELKSELVRANKESFDFEMESLYARQDARVLREELAQSPNSLRQDIRHLKHRLHLHRAGHNYIELKGELEQAHQHADEVQFQLEREEARFSEALQKISKLAQEKATEVAKKDEALQLVQEQLSQQQAATVDANERADELQSQFVALKEKLQLAQSEASQLQERLAEQNQVLTQAKDLAEDRKKELGQANELLKAQQDLERDQAELITADTDRLNKLEQQLKDERGQRKRVDAEIKLLKARQKLTFNEVKVVHETSPKAISITPQARALTNAWESRNQKGSPVLTVFAPYPSSITKEVAHTKIKAMDASSHFSTPSKKRAHVDDDDEEESTAPVEIQSSPPQAAKSHPDDVEDDLMDIDDVVPSQQPASKMKLGAIPDLKPPSSMPVPPPATPAPKTSRLRSPSGRMTGRQLTQETPSWKSSRNANKRVDYKESARSTRFGFEPSARIDEKGTPDTLQGHMESELPSKPASKKPRTTKTPSPKKPDMLKDVQKSRVKKPSASTTIAWRQRRETIRIGALCSRSRT</sequence>
<dbReference type="Proteomes" id="UP000799777">
    <property type="component" value="Unassembled WGS sequence"/>
</dbReference>
<feature type="coiled-coil region" evidence="1">
    <location>
        <begin position="136"/>
        <end position="187"/>
    </location>
</feature>
<gene>
    <name evidence="3" type="ORF">EK21DRAFT_110754</name>
</gene>
<dbReference type="EMBL" id="ML978179">
    <property type="protein sequence ID" value="KAF2031627.1"/>
    <property type="molecule type" value="Genomic_DNA"/>
</dbReference>
<evidence type="ECO:0000256" key="1">
    <source>
        <dbReference type="SAM" id="Coils"/>
    </source>
</evidence>
<accession>A0A9P4HE27</accession>
<feature type="compositionally biased region" description="Basic and acidic residues" evidence="2">
    <location>
        <begin position="656"/>
        <end position="666"/>
    </location>
</feature>
<feature type="compositionally biased region" description="Polar residues" evidence="2">
    <location>
        <begin position="583"/>
        <end position="597"/>
    </location>
</feature>
<keyword evidence="4" id="KW-1185">Reference proteome</keyword>
<feature type="region of interest" description="Disordered" evidence="2">
    <location>
        <begin position="479"/>
        <end position="681"/>
    </location>
</feature>